<dbReference type="EMBL" id="LR026991">
    <property type="protein sequence ID" value="VDB90527.1"/>
    <property type="molecule type" value="Genomic_DNA"/>
</dbReference>
<evidence type="ECO:0000256" key="1">
    <source>
        <dbReference type="SAM" id="SignalP"/>
    </source>
</evidence>
<keyword evidence="3" id="KW-1185">Reference proteome</keyword>
<evidence type="ECO:0000313" key="3">
    <source>
        <dbReference type="Proteomes" id="UP000324639"/>
    </source>
</evidence>
<dbReference type="AlphaFoldDB" id="A0A9X9MK61"/>
<gene>
    <name evidence="2" type="ORF">BGT96224V316_LOCUS6268</name>
</gene>
<organism evidence="2 3">
    <name type="scientific">Blumeria graminis f. sp. tritici</name>
    <dbReference type="NCBI Taxonomy" id="62690"/>
    <lineage>
        <taxon>Eukaryota</taxon>
        <taxon>Fungi</taxon>
        <taxon>Dikarya</taxon>
        <taxon>Ascomycota</taxon>
        <taxon>Pezizomycotina</taxon>
        <taxon>Leotiomycetes</taxon>
        <taxon>Erysiphales</taxon>
        <taxon>Erysiphaceae</taxon>
        <taxon>Blumeria</taxon>
    </lineage>
</organism>
<feature type="signal peptide" evidence="1">
    <location>
        <begin position="1"/>
        <end position="20"/>
    </location>
</feature>
<feature type="chain" id="PRO_5040887303" evidence="1">
    <location>
        <begin position="21"/>
        <end position="39"/>
    </location>
</feature>
<reference evidence="2 3" key="1">
    <citation type="submission" date="2018-08" db="EMBL/GenBank/DDBJ databases">
        <authorList>
            <person name="Muller C M."/>
        </authorList>
    </citation>
    <scope>NUCLEOTIDE SEQUENCE [LARGE SCALE GENOMIC DNA]</scope>
</reference>
<name>A0A9X9MK61_BLUGR</name>
<keyword evidence="1" id="KW-0732">Signal</keyword>
<evidence type="ECO:0000313" key="2">
    <source>
        <dbReference type="EMBL" id="VDB90527.1"/>
    </source>
</evidence>
<proteinExistence type="predicted"/>
<protein>
    <submittedName>
        <fullName evidence="2">Bgt-55020</fullName>
    </submittedName>
</protein>
<sequence>MEDAVVCLLVVFSGIVRVACAPTSLGKESPKTIFRSEES</sequence>
<dbReference type="Proteomes" id="UP000324639">
    <property type="component" value="Chromosome Bgt_-08"/>
</dbReference>
<accession>A0A9X9MK61</accession>